<organism evidence="2 3">
    <name type="scientific">Canariomyces notabilis</name>
    <dbReference type="NCBI Taxonomy" id="2074819"/>
    <lineage>
        <taxon>Eukaryota</taxon>
        <taxon>Fungi</taxon>
        <taxon>Dikarya</taxon>
        <taxon>Ascomycota</taxon>
        <taxon>Pezizomycotina</taxon>
        <taxon>Sordariomycetes</taxon>
        <taxon>Sordariomycetidae</taxon>
        <taxon>Sordariales</taxon>
        <taxon>Chaetomiaceae</taxon>
        <taxon>Canariomyces</taxon>
    </lineage>
</organism>
<sequence>MLARASGAAKNARLPTQQLSLSKVTRTPSPSPQESFTMLWFGATPLKKFPAPILRPMAPFIAAALVIGYGVNSIQNSMMNSDEFKNDPRNPNAKAGSH</sequence>
<gene>
    <name evidence="2" type="ORF">N656DRAFT_794282</name>
</gene>
<comment type="caution">
    <text evidence="2">The sequence shown here is derived from an EMBL/GenBank/DDBJ whole genome shotgun (WGS) entry which is preliminary data.</text>
</comment>
<evidence type="ECO:0000256" key="1">
    <source>
        <dbReference type="SAM" id="MobiDB-lite"/>
    </source>
</evidence>
<dbReference type="Pfam" id="PF04911">
    <property type="entry name" value="ATP-synt_J"/>
    <property type="match status" value="1"/>
</dbReference>
<reference evidence="2" key="2">
    <citation type="submission" date="2023-05" db="EMBL/GenBank/DDBJ databases">
        <authorList>
            <consortium name="Lawrence Berkeley National Laboratory"/>
            <person name="Steindorff A."/>
            <person name="Hensen N."/>
            <person name="Bonometti L."/>
            <person name="Westerberg I."/>
            <person name="Brannstrom I.O."/>
            <person name="Guillou S."/>
            <person name="Cros-Aarteil S."/>
            <person name="Calhoun S."/>
            <person name="Haridas S."/>
            <person name="Kuo A."/>
            <person name="Mondo S."/>
            <person name="Pangilinan J."/>
            <person name="Riley R."/>
            <person name="Labutti K."/>
            <person name="Andreopoulos B."/>
            <person name="Lipzen A."/>
            <person name="Chen C."/>
            <person name="Yanf M."/>
            <person name="Daum C."/>
            <person name="Ng V."/>
            <person name="Clum A."/>
            <person name="Ohm R."/>
            <person name="Martin F."/>
            <person name="Silar P."/>
            <person name="Natvig D."/>
            <person name="Lalanne C."/>
            <person name="Gautier V."/>
            <person name="Ament-Velasquez S.L."/>
            <person name="Kruys A."/>
            <person name="Hutchinson M.I."/>
            <person name="Powell A.J."/>
            <person name="Barry K."/>
            <person name="Miller A.N."/>
            <person name="Grigoriev I.V."/>
            <person name="Debuchy R."/>
            <person name="Gladieux P."/>
            <person name="Thoren M.H."/>
            <person name="Johannesson H."/>
        </authorList>
    </citation>
    <scope>NUCLEOTIDE SEQUENCE</scope>
    <source>
        <strain evidence="2">CBS 508.74</strain>
    </source>
</reference>
<dbReference type="AlphaFoldDB" id="A0AAN6YXL5"/>
<feature type="region of interest" description="Disordered" evidence="1">
    <location>
        <begin position="1"/>
        <end position="34"/>
    </location>
</feature>
<evidence type="ECO:0000313" key="3">
    <source>
        <dbReference type="Proteomes" id="UP001302812"/>
    </source>
</evidence>
<dbReference type="PANTHER" id="PTHR28060">
    <property type="entry name" value="ATP SYNTHASE SUBUNIT J, MITOCHONDRIAL"/>
    <property type="match status" value="1"/>
</dbReference>
<dbReference type="PANTHER" id="PTHR28060:SF1">
    <property type="entry name" value="ATP SYNTHASE SUBUNIT J, MITOCHONDRIAL"/>
    <property type="match status" value="1"/>
</dbReference>
<dbReference type="GO" id="GO:0045259">
    <property type="term" value="C:proton-transporting ATP synthase complex"/>
    <property type="evidence" value="ECO:0007669"/>
    <property type="project" value="InterPro"/>
</dbReference>
<dbReference type="GeneID" id="89941383"/>
<evidence type="ECO:0000313" key="2">
    <source>
        <dbReference type="EMBL" id="KAK4117860.1"/>
    </source>
</evidence>
<accession>A0AAN6YXL5</accession>
<keyword evidence="3" id="KW-1185">Reference proteome</keyword>
<dbReference type="Proteomes" id="UP001302812">
    <property type="component" value="Unassembled WGS sequence"/>
</dbReference>
<proteinExistence type="predicted"/>
<dbReference type="InterPro" id="IPR006995">
    <property type="entry name" value="ATP_synth_F0_jsu"/>
</dbReference>
<dbReference type="GO" id="GO:0046933">
    <property type="term" value="F:proton-transporting ATP synthase activity, rotational mechanism"/>
    <property type="evidence" value="ECO:0007669"/>
    <property type="project" value="TreeGrafter"/>
</dbReference>
<name>A0AAN6YXL5_9PEZI</name>
<feature type="compositionally biased region" description="Polar residues" evidence="1">
    <location>
        <begin position="14"/>
        <end position="34"/>
    </location>
</feature>
<reference evidence="2" key="1">
    <citation type="journal article" date="2023" name="Mol. Phylogenet. Evol.">
        <title>Genome-scale phylogeny and comparative genomics of the fungal order Sordariales.</title>
        <authorList>
            <person name="Hensen N."/>
            <person name="Bonometti L."/>
            <person name="Westerberg I."/>
            <person name="Brannstrom I.O."/>
            <person name="Guillou S."/>
            <person name="Cros-Aarteil S."/>
            <person name="Calhoun S."/>
            <person name="Haridas S."/>
            <person name="Kuo A."/>
            <person name="Mondo S."/>
            <person name="Pangilinan J."/>
            <person name="Riley R."/>
            <person name="LaButti K."/>
            <person name="Andreopoulos B."/>
            <person name="Lipzen A."/>
            <person name="Chen C."/>
            <person name="Yan M."/>
            <person name="Daum C."/>
            <person name="Ng V."/>
            <person name="Clum A."/>
            <person name="Steindorff A."/>
            <person name="Ohm R.A."/>
            <person name="Martin F."/>
            <person name="Silar P."/>
            <person name="Natvig D.O."/>
            <person name="Lalanne C."/>
            <person name="Gautier V."/>
            <person name="Ament-Velasquez S.L."/>
            <person name="Kruys A."/>
            <person name="Hutchinson M.I."/>
            <person name="Powell A.J."/>
            <person name="Barry K."/>
            <person name="Miller A.N."/>
            <person name="Grigoriev I.V."/>
            <person name="Debuchy R."/>
            <person name="Gladieux P."/>
            <person name="Hiltunen Thoren M."/>
            <person name="Johannesson H."/>
        </authorList>
    </citation>
    <scope>NUCLEOTIDE SEQUENCE</scope>
    <source>
        <strain evidence="2">CBS 508.74</strain>
    </source>
</reference>
<feature type="region of interest" description="Disordered" evidence="1">
    <location>
        <begin position="78"/>
        <end position="98"/>
    </location>
</feature>
<protein>
    <submittedName>
        <fullName evidence="2">Uncharacterized protein</fullName>
    </submittedName>
</protein>
<dbReference type="EMBL" id="MU853332">
    <property type="protein sequence ID" value="KAK4117860.1"/>
    <property type="molecule type" value="Genomic_DNA"/>
</dbReference>
<dbReference type="RefSeq" id="XP_064675430.1">
    <property type="nucleotide sequence ID" value="XM_064817258.1"/>
</dbReference>